<reference evidence="6" key="1">
    <citation type="journal article" date="2008" name="Nature">
        <title>The amphioxus genome and the evolution of the chordate karyotype.</title>
        <authorList>
            <consortium name="US DOE Joint Genome Institute (JGI-PGF)"/>
            <person name="Putnam N.H."/>
            <person name="Butts T."/>
            <person name="Ferrier D.E.K."/>
            <person name="Furlong R.F."/>
            <person name="Hellsten U."/>
            <person name="Kawashima T."/>
            <person name="Robinson-Rechavi M."/>
            <person name="Shoguchi E."/>
            <person name="Terry A."/>
            <person name="Yu J.-K."/>
            <person name="Benito-Gutierrez E.L."/>
            <person name="Dubchak I."/>
            <person name="Garcia-Fernandez J."/>
            <person name="Gibson-Brown J.J."/>
            <person name="Grigoriev I.V."/>
            <person name="Horton A.C."/>
            <person name="de Jong P.J."/>
            <person name="Jurka J."/>
            <person name="Kapitonov V.V."/>
            <person name="Kohara Y."/>
            <person name="Kuroki Y."/>
            <person name="Lindquist E."/>
            <person name="Lucas S."/>
            <person name="Osoegawa K."/>
            <person name="Pennacchio L.A."/>
            <person name="Salamov A.A."/>
            <person name="Satou Y."/>
            <person name="Sauka-Spengler T."/>
            <person name="Schmutz J."/>
            <person name="Shin-I T."/>
            <person name="Toyoda A."/>
            <person name="Bronner-Fraser M."/>
            <person name="Fujiyama A."/>
            <person name="Holland L.Z."/>
            <person name="Holland P.W.H."/>
            <person name="Satoh N."/>
            <person name="Rokhsar D.S."/>
        </authorList>
    </citation>
    <scope>NUCLEOTIDE SEQUENCE [LARGE SCALE GENOMIC DNA]</scope>
    <source>
        <strain evidence="6">S238N-H82</strain>
        <tissue evidence="6">Testes</tissue>
    </source>
</reference>
<feature type="compositionally biased region" description="Polar residues" evidence="3">
    <location>
        <begin position="99"/>
        <end position="111"/>
    </location>
</feature>
<dbReference type="Gene3D" id="3.80.10.10">
    <property type="entry name" value="Ribonuclease Inhibitor"/>
    <property type="match status" value="1"/>
</dbReference>
<dbReference type="PANTHER" id="PTHR46312:SF2">
    <property type="entry name" value="NUCLEOTIDE-BINDING OLIGOMERIZATION DOMAIN-CONTAINING PROTEIN 2-LIKE"/>
    <property type="match status" value="1"/>
</dbReference>
<dbReference type="PROSITE" id="PS50837">
    <property type="entry name" value="NACHT"/>
    <property type="match status" value="1"/>
</dbReference>
<dbReference type="SMART" id="SM00005">
    <property type="entry name" value="DEATH"/>
    <property type="match status" value="1"/>
</dbReference>
<dbReference type="SUPFAM" id="SSF47986">
    <property type="entry name" value="DEATH domain"/>
    <property type="match status" value="1"/>
</dbReference>
<dbReference type="InterPro" id="IPR001611">
    <property type="entry name" value="Leu-rich_rpt"/>
</dbReference>
<dbReference type="InterPro" id="IPR032675">
    <property type="entry name" value="LRR_dom_sf"/>
</dbReference>
<name>C3ZKD3_BRAFL</name>
<dbReference type="GO" id="GO:0007165">
    <property type="term" value="P:signal transduction"/>
    <property type="evidence" value="ECO:0007669"/>
    <property type="project" value="InterPro"/>
</dbReference>
<dbReference type="CDD" id="cd01670">
    <property type="entry name" value="Death"/>
    <property type="match status" value="1"/>
</dbReference>
<feature type="domain" description="Death" evidence="4">
    <location>
        <begin position="12"/>
        <end position="95"/>
    </location>
</feature>
<evidence type="ECO:0000256" key="3">
    <source>
        <dbReference type="SAM" id="MobiDB-lite"/>
    </source>
</evidence>
<evidence type="ECO:0000256" key="1">
    <source>
        <dbReference type="ARBA" id="ARBA00022741"/>
    </source>
</evidence>
<dbReference type="Gene3D" id="3.40.50.300">
    <property type="entry name" value="P-loop containing nucleotide triphosphate hydrolases"/>
    <property type="match status" value="1"/>
</dbReference>
<accession>C3ZKD3</accession>
<dbReference type="InterPro" id="IPR027417">
    <property type="entry name" value="P-loop_NTPase"/>
</dbReference>
<dbReference type="SUPFAM" id="SSF52540">
    <property type="entry name" value="P-loop containing nucleoside triphosphate hydrolases"/>
    <property type="match status" value="1"/>
</dbReference>
<keyword evidence="1" id="KW-0547">Nucleotide-binding</keyword>
<dbReference type="Pfam" id="PF13516">
    <property type="entry name" value="LRR_6"/>
    <property type="match status" value="4"/>
</dbReference>
<dbReference type="EMBL" id="GG666636">
    <property type="protein sequence ID" value="EEN47032.1"/>
    <property type="molecule type" value="Genomic_DNA"/>
</dbReference>
<dbReference type="InterPro" id="IPR000488">
    <property type="entry name" value="Death_dom"/>
</dbReference>
<protein>
    <recommendedName>
        <fullName evidence="7">Death domain-containing protein</fullName>
    </recommendedName>
</protein>
<evidence type="ECO:0000313" key="6">
    <source>
        <dbReference type="EMBL" id="EEN47032.1"/>
    </source>
</evidence>
<dbReference type="Gene3D" id="1.10.533.10">
    <property type="entry name" value="Death Domain, Fas"/>
    <property type="match status" value="1"/>
</dbReference>
<evidence type="ECO:0000256" key="2">
    <source>
        <dbReference type="ARBA" id="ARBA00022840"/>
    </source>
</evidence>
<dbReference type="Pfam" id="PF00531">
    <property type="entry name" value="Death"/>
    <property type="match status" value="1"/>
</dbReference>
<dbReference type="SUPFAM" id="SSF52047">
    <property type="entry name" value="RNI-like"/>
    <property type="match status" value="2"/>
</dbReference>
<dbReference type="eggNOG" id="KOG4308">
    <property type="taxonomic scope" value="Eukaryota"/>
</dbReference>
<feature type="region of interest" description="Disordered" evidence="3">
    <location>
        <begin position="99"/>
        <end position="122"/>
    </location>
</feature>
<feature type="domain" description="NACHT" evidence="5">
    <location>
        <begin position="201"/>
        <end position="327"/>
    </location>
</feature>
<dbReference type="Pfam" id="PF05729">
    <property type="entry name" value="NACHT"/>
    <property type="match status" value="1"/>
</dbReference>
<dbReference type="InParanoid" id="C3ZKD3"/>
<dbReference type="AlphaFoldDB" id="C3ZKD3"/>
<gene>
    <name evidence="6" type="ORF">BRAFLDRAFT_69426</name>
</gene>
<organism>
    <name type="scientific">Branchiostoma floridae</name>
    <name type="common">Florida lancelet</name>
    <name type="synonym">Amphioxus</name>
    <dbReference type="NCBI Taxonomy" id="7739"/>
    <lineage>
        <taxon>Eukaryota</taxon>
        <taxon>Metazoa</taxon>
        <taxon>Chordata</taxon>
        <taxon>Cephalochordata</taxon>
        <taxon>Leptocardii</taxon>
        <taxon>Amphioxiformes</taxon>
        <taxon>Branchiostomatidae</taxon>
        <taxon>Branchiostoma</taxon>
    </lineage>
</organism>
<proteinExistence type="predicted"/>
<dbReference type="GO" id="GO:0005524">
    <property type="term" value="F:ATP binding"/>
    <property type="evidence" value="ECO:0007669"/>
    <property type="project" value="UniProtKB-KW"/>
</dbReference>
<dbReference type="InterPro" id="IPR011029">
    <property type="entry name" value="DEATH-like_dom_sf"/>
</dbReference>
<evidence type="ECO:0008006" key="7">
    <source>
        <dbReference type="Google" id="ProtNLM"/>
    </source>
</evidence>
<dbReference type="SMART" id="SM00368">
    <property type="entry name" value="LRR_RI"/>
    <property type="match status" value="9"/>
</dbReference>
<evidence type="ECO:0000259" key="5">
    <source>
        <dbReference type="PROSITE" id="PS50837"/>
    </source>
</evidence>
<keyword evidence="2" id="KW-0067">ATP-binding</keyword>
<dbReference type="PROSITE" id="PS50017">
    <property type="entry name" value="DEATH_DOMAIN"/>
    <property type="match status" value="1"/>
</dbReference>
<sequence length="1052" mass="117632">MAEAQPSSHTGVRQYFFIVKEEVSSDWKDLAFYLGFGRADTDNIAGRNRDDKSRCMDLLEEWLKRNGERATIEVLKEALSEAMLQSTVDSLEKITISASPEMQRPSSIQQTNKEDKGRQPEQGLQIKDVFQEAVKGFYELRLTKFKPLIWNDNFTLTLDDIFTELELIGTRQQRQNEQRRKLHSLDNLFKTDITGLSTAPRCILIEGEAGGGKTTFLSKEALDAVSERTELGRRHDLVLLIRLREVREGETIEEMVWDQCVPETTEGADVQSIRAILQRNESRVLFLLDGYDELRPEARAAWQAIPKLLNGKMYPKSTIVITSRPSAGVQQYTQPDCYVNIKGFSPDNMEKYVQQYFSITENPGQAEGLVTMLKEQQPVVDLIHTPIFLMLVCLLWEEDPNMVSHGTMTGVYNDLLICLGRKHCKREGIDMPTDDLPTDLTSALMQLGKLALEALLKNETLLDVSDVERTCVNWQLLLNLGVVSLEVSASKLHPRRQLNFSHKTMQEFLAGRYVAHALANGNIVELLQLTSIYKALELSNLLQFTCGCDSRAAKIVLEELISLSSQEFTNLRPEHLGKPGWELPVPVSDRMWGRAETYRQFVLLCLDILYERKQPDVLKAVSKALPYFVLFEFNNRAPQAAFKYYLENIQSCKLPERMILRMARIEKPFPQYIEETFTSISDLRVDLRTALKSLMSPDQASRLISSLRNIPALRVLDLSSSNLTPSSLKPLVLGLRYISLLEELDVSCNELGDAGIYVLTHGLSSVPHLAVLRLSAVFMTREGMFFLAPHLRHLAGLRELDISVNGIGDIGLESLIVILPTLIAMQVLNLWDTGITSKGMRAIVPALSQSNGLIKLDVSGNAIGDIGLECLTDILPFLTAMRVLVLRKIGLTDRGISALVKALPHLVELLVLDVGSNHIGDSGIVSLVETLGQPSSLNGERSLINAPRNNTNLRELHMGYNSGLHMGYNSGVTGAGMGRVAQLISALPALMKLDMSGYDLRDTAAMDLAEAVPRLPALEWLMLRNICMDPAGFQAVVQAAAEHPERTLWKLQ</sequence>
<evidence type="ECO:0000259" key="4">
    <source>
        <dbReference type="PROSITE" id="PS50017"/>
    </source>
</evidence>
<dbReference type="InterPro" id="IPR007111">
    <property type="entry name" value="NACHT_NTPase"/>
</dbReference>
<dbReference type="PANTHER" id="PTHR46312">
    <property type="entry name" value="NACHT DOMAIN-CONTAINING PROTEIN"/>
    <property type="match status" value="1"/>
</dbReference>